<reference evidence="2 3" key="1">
    <citation type="submission" date="2016-03" db="EMBL/GenBank/DDBJ databases">
        <title>Genome sequencing of Psychrobacter alimentarius PAMC 27889.</title>
        <authorList>
            <person name="Lee J."/>
            <person name="Kim O.-S."/>
        </authorList>
    </citation>
    <scope>NUCLEOTIDE SEQUENCE [LARGE SCALE GENOMIC DNA]</scope>
    <source>
        <strain evidence="2 3">PAMC 27889</strain>
    </source>
</reference>
<dbReference type="PRINTS" id="PR00111">
    <property type="entry name" value="ABHYDROLASE"/>
</dbReference>
<gene>
    <name evidence="2" type="ORF">A3K91_1593</name>
</gene>
<sequence>MPVLENKDVTLNYATFGDRHNPALIFSNSLGTNYQMWQPQIADLQNEYFIICYDTRGHGQSSAPKGPYHLNEIGQDVIDLLDHLNIDKAFFCGISMGGMTGQWLAIHHPNRFYHLMLCNTAAKIGNDTAWTERAQLVRKQGLDPIAATAASRWFTQGFISSHPDVVETLSEALATGSSEGYASCCEALSTADTRSQLRDIDAAITVLAGSADPVTTVEDAQYMVERIPNATLATIEASHISNIEQPDVFNQFIRQYLVH</sequence>
<dbReference type="SUPFAM" id="SSF53474">
    <property type="entry name" value="alpha/beta-Hydrolases"/>
    <property type="match status" value="1"/>
</dbReference>
<dbReference type="NCBIfam" id="TIGR02427">
    <property type="entry name" value="protocat_pcaD"/>
    <property type="match status" value="1"/>
</dbReference>
<evidence type="ECO:0000313" key="2">
    <source>
        <dbReference type="EMBL" id="AMT97194.1"/>
    </source>
</evidence>
<dbReference type="Gene3D" id="3.40.50.1820">
    <property type="entry name" value="alpha/beta hydrolase"/>
    <property type="match status" value="1"/>
</dbReference>
<dbReference type="InterPro" id="IPR029058">
    <property type="entry name" value="AB_hydrolase_fold"/>
</dbReference>
<dbReference type="InterPro" id="IPR026968">
    <property type="entry name" value="PcaD/CatD"/>
</dbReference>
<dbReference type="InterPro" id="IPR050471">
    <property type="entry name" value="AB_hydrolase"/>
</dbReference>
<dbReference type="PANTHER" id="PTHR43433:SF5">
    <property type="entry name" value="AB HYDROLASE-1 DOMAIN-CONTAINING PROTEIN"/>
    <property type="match status" value="1"/>
</dbReference>
<dbReference type="PANTHER" id="PTHR43433">
    <property type="entry name" value="HYDROLASE, ALPHA/BETA FOLD FAMILY PROTEIN"/>
    <property type="match status" value="1"/>
</dbReference>
<dbReference type="Pfam" id="PF00561">
    <property type="entry name" value="Abhydrolase_1"/>
    <property type="match status" value="1"/>
</dbReference>
<dbReference type="GeneID" id="33060986"/>
<evidence type="ECO:0000259" key="1">
    <source>
        <dbReference type="Pfam" id="PF00561"/>
    </source>
</evidence>
<proteinExistence type="predicted"/>
<organism evidence="2 3">
    <name type="scientific">Psychrobacter alimentarius</name>
    <dbReference type="NCBI Taxonomy" id="261164"/>
    <lineage>
        <taxon>Bacteria</taxon>
        <taxon>Pseudomonadati</taxon>
        <taxon>Pseudomonadota</taxon>
        <taxon>Gammaproteobacteria</taxon>
        <taxon>Moraxellales</taxon>
        <taxon>Moraxellaceae</taxon>
        <taxon>Psychrobacter</taxon>
    </lineage>
</organism>
<name>A0ABN4N2J1_9GAMM</name>
<accession>A0ABN4N2J1</accession>
<dbReference type="RefSeq" id="WP_062844791.1">
    <property type="nucleotide sequence ID" value="NZ_CP014945.1"/>
</dbReference>
<dbReference type="Proteomes" id="UP000076104">
    <property type="component" value="Chromosome"/>
</dbReference>
<evidence type="ECO:0000313" key="3">
    <source>
        <dbReference type="Proteomes" id="UP000076104"/>
    </source>
</evidence>
<dbReference type="InterPro" id="IPR000073">
    <property type="entry name" value="AB_hydrolase_1"/>
</dbReference>
<feature type="domain" description="AB hydrolase-1" evidence="1">
    <location>
        <begin position="22"/>
        <end position="245"/>
    </location>
</feature>
<dbReference type="EMBL" id="CP014945">
    <property type="protein sequence ID" value="AMT97194.1"/>
    <property type="molecule type" value="Genomic_DNA"/>
</dbReference>
<protein>
    <submittedName>
        <fullName evidence="2">3-oxoadipate enol-lactonase</fullName>
    </submittedName>
</protein>
<keyword evidence="3" id="KW-1185">Reference proteome</keyword>